<proteinExistence type="predicted"/>
<evidence type="ECO:0000313" key="3">
    <source>
        <dbReference type="Proteomes" id="UP000677918"/>
    </source>
</evidence>
<accession>A0A8J4M3F8</accession>
<dbReference type="AlphaFoldDB" id="A0A8J4M3F8"/>
<dbReference type="InterPro" id="IPR025143">
    <property type="entry name" value="DUF4083"/>
</dbReference>
<dbReference type="Proteomes" id="UP000677918">
    <property type="component" value="Unassembled WGS sequence"/>
</dbReference>
<reference evidence="2" key="1">
    <citation type="submission" date="2021-04" db="EMBL/GenBank/DDBJ databases">
        <title>Draft genome sequence of Xylanibacillus composti strain K13.</title>
        <authorList>
            <person name="Uke A."/>
            <person name="Chhe C."/>
            <person name="Baramee S."/>
            <person name="Kosugi A."/>
        </authorList>
    </citation>
    <scope>NUCLEOTIDE SEQUENCE</scope>
    <source>
        <strain evidence="2">K13</strain>
    </source>
</reference>
<sequence>MEGIMVWSIIYWVIVIGLIALFVISFTLFIRRLFVNQTVKMNKIAEIEKKLDNIIELLEKDRQPR</sequence>
<feature type="transmembrane region" description="Helical" evidence="1">
    <location>
        <begin position="6"/>
        <end position="30"/>
    </location>
</feature>
<keyword evidence="3" id="KW-1185">Reference proteome</keyword>
<keyword evidence="1" id="KW-0472">Membrane</keyword>
<dbReference type="Pfam" id="PF13314">
    <property type="entry name" value="DUF4083"/>
    <property type="match status" value="1"/>
</dbReference>
<protein>
    <recommendedName>
        <fullName evidence="4">DUF4083 domain-containing protein</fullName>
    </recommendedName>
</protein>
<organism evidence="2 3">
    <name type="scientific">Xylanibacillus composti</name>
    <dbReference type="NCBI Taxonomy" id="1572762"/>
    <lineage>
        <taxon>Bacteria</taxon>
        <taxon>Bacillati</taxon>
        <taxon>Bacillota</taxon>
        <taxon>Bacilli</taxon>
        <taxon>Bacillales</taxon>
        <taxon>Paenibacillaceae</taxon>
        <taxon>Xylanibacillus</taxon>
    </lineage>
</organism>
<name>A0A8J4M3F8_9BACL</name>
<evidence type="ECO:0008006" key="4">
    <source>
        <dbReference type="Google" id="ProtNLM"/>
    </source>
</evidence>
<evidence type="ECO:0000256" key="1">
    <source>
        <dbReference type="SAM" id="Phobius"/>
    </source>
</evidence>
<keyword evidence="1" id="KW-1133">Transmembrane helix</keyword>
<comment type="caution">
    <text evidence="2">The sequence shown here is derived from an EMBL/GenBank/DDBJ whole genome shotgun (WGS) entry which is preliminary data.</text>
</comment>
<dbReference type="EMBL" id="BOVK01000028">
    <property type="protein sequence ID" value="GIQ69486.1"/>
    <property type="molecule type" value="Genomic_DNA"/>
</dbReference>
<keyword evidence="1" id="KW-0812">Transmembrane</keyword>
<evidence type="ECO:0000313" key="2">
    <source>
        <dbReference type="EMBL" id="GIQ69486.1"/>
    </source>
</evidence>
<gene>
    <name evidence="2" type="ORF">XYCOK13_23100</name>
</gene>